<gene>
    <name evidence="1" type="ORF">ASZ90_010529</name>
</gene>
<reference evidence="1" key="1">
    <citation type="journal article" date="2015" name="Proc. Natl. Acad. Sci. U.S.A.">
        <title>Networks of energetic and metabolic interactions define dynamics in microbial communities.</title>
        <authorList>
            <person name="Embree M."/>
            <person name="Liu J.K."/>
            <person name="Al-Bassam M.M."/>
            <person name="Zengler K."/>
        </authorList>
    </citation>
    <scope>NUCLEOTIDE SEQUENCE</scope>
</reference>
<accession>A0A0W8FG92</accession>
<protein>
    <recommendedName>
        <fullName evidence="2">DUF1998 domain-containing protein</fullName>
    </recommendedName>
</protein>
<dbReference type="EMBL" id="LNQE01001262">
    <property type="protein sequence ID" value="KUG19726.1"/>
    <property type="molecule type" value="Genomic_DNA"/>
</dbReference>
<evidence type="ECO:0008006" key="2">
    <source>
        <dbReference type="Google" id="ProtNLM"/>
    </source>
</evidence>
<proteinExistence type="predicted"/>
<evidence type="ECO:0000313" key="1">
    <source>
        <dbReference type="EMBL" id="KUG19726.1"/>
    </source>
</evidence>
<sequence>MKRGKSQVLFRYLPECIIDHSDTQAIAKISAWNAIKSESTNESRLASEILHRLERFGRKRGYPQNPRANSFVFLEPSSIEADLFPLTFICNECGKAYSFDTIKRFRNQFTRKGYHCTCGGGLRQLDLINYHVCGKVSSLRVRGCPTHGYDHIVLHTSNSSRISNWRWRCKICGTETGKVMGWCEECNQPMETAPFRKSQVFYPHSISLINTKGISGSENFDSLDTLRLYIAQYLGIISAEEYADYQDTARADSRQEEAERIRQNMIQQGIPEEIIRQVIGTPPGSDRQQKRQETLQEVETALSLGNDALTAIVSSLQSFQDTIALPGAKDLSGVLIEAQARDDPNFSRVAQFPDALKRAGISEAYVVNDLPVISAVFGYSRSSTNPGECVLRGFAPDTKYPDKTPIYVNPTETEGIVIVFDRWRILRWLQENGFVSEIPDRNDERELKQWFLRNIKTDSIPVYDEIPSAFPETKLVYTLIHTISHILLRNGAGLVGMDKDSLAEIIFPEVPAVAIYTNNAHDFQIGGMHTLFETAIRPWIDMAFESAETCLYDPVCISSDASCHACLHVSEISCVHFNRDLGRHYLIGRENEHGRLLGFWEHEFIKKVE</sequence>
<comment type="caution">
    <text evidence="1">The sequence shown here is derived from an EMBL/GenBank/DDBJ whole genome shotgun (WGS) entry which is preliminary data.</text>
</comment>
<dbReference type="AlphaFoldDB" id="A0A0W8FG92"/>
<name>A0A0W8FG92_9ZZZZ</name>
<organism evidence="1">
    <name type="scientific">hydrocarbon metagenome</name>
    <dbReference type="NCBI Taxonomy" id="938273"/>
    <lineage>
        <taxon>unclassified sequences</taxon>
        <taxon>metagenomes</taxon>
        <taxon>ecological metagenomes</taxon>
    </lineage>
</organism>